<gene>
    <name evidence="1" type="ORF">CYJ44_007535</name>
</gene>
<dbReference type="EMBL" id="PKHR02000016">
    <property type="protein sequence ID" value="MEM5986009.1"/>
    <property type="molecule type" value="Genomic_DNA"/>
</dbReference>
<proteinExistence type="predicted"/>
<dbReference type="RefSeq" id="WP_101736169.1">
    <property type="nucleotide sequence ID" value="NZ_PKHR02000016.1"/>
</dbReference>
<dbReference type="Proteomes" id="UP000235104">
    <property type="component" value="Unassembled WGS sequence"/>
</dbReference>
<accession>A0ABU9UIG2</accession>
<comment type="caution">
    <text evidence="1">The sequence shown here is derived from an EMBL/GenBank/DDBJ whole genome shotgun (WGS) entry which is preliminary data.</text>
</comment>
<name>A0ABU9UIG2_9CORY</name>
<sequence>MSQQHYEYGFGSPTERFELAVRHSFVTDPTIKEQNVESITFFAVWQKDAGFICVNVAEIKGAPPFDSVLRYSEAHERIHQNLLLDLFPPNFAGELHGLQQAQEAFNASNIVATLLAVRYDYKLDSFTYDRKDYPDHYTPPSSLEELSPIAQDLKDQSHKNAQSGQFSYPALDYAIPPAAYGNGTNGDDGGLVKQLINDVKPSIQLFNQTSSGDWDGFAMNFVVRKATGGTSLRQVDAIFCWNNGSYRIAPIPRREVHKSAVALIEQQSYEQEFELAVIRLKYRQKDGFALRIEWNGEAIPFVGSPLNSKSLVHNEWPLQ</sequence>
<organism evidence="1 2">
    <name type="scientific">Corynebacterium hesseae</name>
    <dbReference type="NCBI Taxonomy" id="2913502"/>
    <lineage>
        <taxon>Bacteria</taxon>
        <taxon>Bacillati</taxon>
        <taxon>Actinomycetota</taxon>
        <taxon>Actinomycetes</taxon>
        <taxon>Mycobacteriales</taxon>
        <taxon>Corynebacteriaceae</taxon>
        <taxon>Corynebacterium</taxon>
    </lineage>
</organism>
<protein>
    <submittedName>
        <fullName evidence="1">Uncharacterized protein</fullName>
    </submittedName>
</protein>
<evidence type="ECO:0000313" key="2">
    <source>
        <dbReference type="Proteomes" id="UP000235104"/>
    </source>
</evidence>
<keyword evidence="2" id="KW-1185">Reference proteome</keyword>
<evidence type="ECO:0000313" key="1">
    <source>
        <dbReference type="EMBL" id="MEM5986009.1"/>
    </source>
</evidence>
<reference evidence="1" key="1">
    <citation type="submission" date="2017-12" db="EMBL/GenBank/DDBJ databases">
        <authorList>
            <person name="Thomas-White K."/>
            <person name="Wolfe A.J."/>
        </authorList>
    </citation>
    <scope>NUCLEOTIDE SEQUENCE</scope>
    <source>
        <strain evidence="1">UMB0043</strain>
    </source>
</reference>